<dbReference type="RefSeq" id="WP_089760649.1">
    <property type="nucleotide sequence ID" value="NZ_BKAT01000009.1"/>
</dbReference>
<gene>
    <name evidence="5" type="ORF">SAMN05660909_01728</name>
</gene>
<dbReference type="CDD" id="cd03138">
    <property type="entry name" value="GATase1_AraC_2"/>
    <property type="match status" value="1"/>
</dbReference>
<dbReference type="Pfam" id="PF01965">
    <property type="entry name" value="DJ-1_PfpI"/>
    <property type="match status" value="1"/>
</dbReference>
<evidence type="ECO:0000259" key="3">
    <source>
        <dbReference type="PROSITE" id="PS01124"/>
    </source>
</evidence>
<keyword evidence="5" id="KW-0238">DNA-binding</keyword>
<organism evidence="5 6">
    <name type="scientific">Chitinophaga terrae</name>
    <name type="common">ex Kim and Jung 2007</name>
    <dbReference type="NCBI Taxonomy" id="408074"/>
    <lineage>
        <taxon>Bacteria</taxon>
        <taxon>Pseudomonadati</taxon>
        <taxon>Bacteroidota</taxon>
        <taxon>Chitinophagia</taxon>
        <taxon>Chitinophagales</taxon>
        <taxon>Chitinophagaceae</taxon>
        <taxon>Chitinophaga</taxon>
    </lineage>
</organism>
<dbReference type="Gene3D" id="1.10.10.60">
    <property type="entry name" value="Homeodomain-like"/>
    <property type="match status" value="2"/>
</dbReference>
<dbReference type="PANTHER" id="PTHR43130">
    <property type="entry name" value="ARAC-FAMILY TRANSCRIPTIONAL REGULATOR"/>
    <property type="match status" value="1"/>
</dbReference>
<dbReference type="Gene3D" id="3.40.50.880">
    <property type="match status" value="1"/>
</dbReference>
<accession>A0A1H4ARD4</accession>
<dbReference type="InterPro" id="IPR052158">
    <property type="entry name" value="INH-QAR"/>
</dbReference>
<dbReference type="AlphaFoldDB" id="A0A1H4ARD4"/>
<dbReference type="SMART" id="SM00342">
    <property type="entry name" value="HTH_ARAC"/>
    <property type="match status" value="1"/>
</dbReference>
<dbReference type="PANTHER" id="PTHR43130:SF3">
    <property type="entry name" value="HTH-TYPE TRANSCRIPTIONAL REGULATOR RV1931C"/>
    <property type="match status" value="1"/>
</dbReference>
<dbReference type="GO" id="GO:0003700">
    <property type="term" value="F:DNA-binding transcription factor activity"/>
    <property type="evidence" value="ECO:0007669"/>
    <property type="project" value="InterPro"/>
</dbReference>
<dbReference type="InterPro" id="IPR018060">
    <property type="entry name" value="HTH_AraC"/>
</dbReference>
<dbReference type="EMBL" id="FNRL01000006">
    <property type="protein sequence ID" value="SEA38449.1"/>
    <property type="molecule type" value="Genomic_DNA"/>
</dbReference>
<evidence type="ECO:0000256" key="2">
    <source>
        <dbReference type="ARBA" id="ARBA00023163"/>
    </source>
</evidence>
<keyword evidence="1" id="KW-0805">Transcription regulation</keyword>
<dbReference type="InterPro" id="IPR004102">
    <property type="entry name" value="Poly(ADP-ribose)pol_reg_dom"/>
</dbReference>
<dbReference type="PROSITE" id="PS51060">
    <property type="entry name" value="PARP_ALPHA_HD"/>
    <property type="match status" value="1"/>
</dbReference>
<dbReference type="STRING" id="408074.SAMN05660909_01728"/>
<keyword evidence="6" id="KW-1185">Reference proteome</keyword>
<keyword evidence="2" id="KW-0804">Transcription</keyword>
<reference evidence="6" key="1">
    <citation type="submission" date="2016-10" db="EMBL/GenBank/DDBJ databases">
        <authorList>
            <person name="Varghese N."/>
            <person name="Submissions S."/>
        </authorList>
    </citation>
    <scope>NUCLEOTIDE SEQUENCE [LARGE SCALE GENOMIC DNA]</scope>
    <source>
        <strain evidence="6">DSM 23920</strain>
    </source>
</reference>
<sequence>MIHISILVPLGRCSVANIESSYQILSEVNSVLEAQQRNSLFKIELVGNGDQIPQRDDQFMVAPDRHLDEVPHTDLILIPSLQGEIPHMLDANRELVPWIRKHYHQGASVASLCLGAFLLADTGLLNGKQCTTHWKWAETFRKMYPGIELRDEKIITEDGRIFTSGGAFSYLNLLIYLVEKYAGRDMAVAIAKAYAIEMNRPGQSAFMIFEGQKAHKDEKIKMAQEFIEKGFREKISVGQLADMTAISRRSFERRFKKNTGNTVVEYIQRIKIEAAKRDFESSDKTINEVISDVGYIDSKAFRTIFKRITGLTPMEYRNKFNRQVLEEEVE</sequence>
<evidence type="ECO:0000313" key="5">
    <source>
        <dbReference type="EMBL" id="SEA38449.1"/>
    </source>
</evidence>
<dbReference type="SUPFAM" id="SSF46689">
    <property type="entry name" value="Homeodomain-like"/>
    <property type="match status" value="2"/>
</dbReference>
<dbReference type="InterPro" id="IPR029062">
    <property type="entry name" value="Class_I_gatase-like"/>
</dbReference>
<dbReference type="InterPro" id="IPR002818">
    <property type="entry name" value="DJ-1/PfpI"/>
</dbReference>
<dbReference type="InterPro" id="IPR009057">
    <property type="entry name" value="Homeodomain-like_sf"/>
</dbReference>
<feature type="domain" description="HTH araC/xylS-type" evidence="3">
    <location>
        <begin position="221"/>
        <end position="319"/>
    </location>
</feature>
<evidence type="ECO:0000313" key="6">
    <source>
        <dbReference type="Proteomes" id="UP000199656"/>
    </source>
</evidence>
<dbReference type="Pfam" id="PF12833">
    <property type="entry name" value="HTH_18"/>
    <property type="match status" value="1"/>
</dbReference>
<proteinExistence type="predicted"/>
<dbReference type="Proteomes" id="UP000199656">
    <property type="component" value="Unassembled WGS sequence"/>
</dbReference>
<dbReference type="PROSITE" id="PS01124">
    <property type="entry name" value="HTH_ARAC_FAMILY_2"/>
    <property type="match status" value="1"/>
</dbReference>
<name>A0A1H4ARD4_9BACT</name>
<evidence type="ECO:0000256" key="1">
    <source>
        <dbReference type="ARBA" id="ARBA00023015"/>
    </source>
</evidence>
<dbReference type="SUPFAM" id="SSF52317">
    <property type="entry name" value="Class I glutamine amidotransferase-like"/>
    <property type="match status" value="1"/>
</dbReference>
<dbReference type="OrthoDB" id="9803764at2"/>
<evidence type="ECO:0000259" key="4">
    <source>
        <dbReference type="PROSITE" id="PS51060"/>
    </source>
</evidence>
<protein>
    <submittedName>
        <fullName evidence="5">Transcriptional regulator GlxA family, contains an amidase domain and an AraC-type DNA-binding HTH domain</fullName>
    </submittedName>
</protein>
<dbReference type="GO" id="GO:0003950">
    <property type="term" value="F:NAD+ poly-ADP-ribosyltransferase activity"/>
    <property type="evidence" value="ECO:0007669"/>
    <property type="project" value="InterPro"/>
</dbReference>
<dbReference type="GO" id="GO:0043565">
    <property type="term" value="F:sequence-specific DNA binding"/>
    <property type="evidence" value="ECO:0007669"/>
    <property type="project" value="InterPro"/>
</dbReference>
<feature type="domain" description="PARP alpha-helical" evidence="4">
    <location>
        <begin position="1"/>
        <end position="110"/>
    </location>
</feature>